<evidence type="ECO:0000256" key="1">
    <source>
        <dbReference type="SAM" id="MobiDB-lite"/>
    </source>
</evidence>
<organism evidence="2 3">
    <name type="scientific">Ensete ventricosum</name>
    <name type="common">Abyssinian banana</name>
    <name type="synonym">Musa ensete</name>
    <dbReference type="NCBI Taxonomy" id="4639"/>
    <lineage>
        <taxon>Eukaryota</taxon>
        <taxon>Viridiplantae</taxon>
        <taxon>Streptophyta</taxon>
        <taxon>Embryophyta</taxon>
        <taxon>Tracheophyta</taxon>
        <taxon>Spermatophyta</taxon>
        <taxon>Magnoliopsida</taxon>
        <taxon>Liliopsida</taxon>
        <taxon>Zingiberales</taxon>
        <taxon>Musaceae</taxon>
        <taxon>Ensete</taxon>
    </lineage>
</organism>
<reference evidence="2 3" key="1">
    <citation type="journal article" date="2014" name="Agronomy (Basel)">
        <title>A Draft Genome Sequence for Ensete ventricosum, the Drought-Tolerant Tree Against Hunger.</title>
        <authorList>
            <person name="Harrison J."/>
            <person name="Moore K.A."/>
            <person name="Paszkiewicz K."/>
            <person name="Jones T."/>
            <person name="Grant M."/>
            <person name="Ambacheew D."/>
            <person name="Muzemil S."/>
            <person name="Studholme D.J."/>
        </authorList>
    </citation>
    <scope>NUCLEOTIDE SEQUENCE [LARGE SCALE GENOMIC DNA]</scope>
</reference>
<dbReference type="EMBL" id="AMZH03017003">
    <property type="protein sequence ID" value="RRT43641.1"/>
    <property type="molecule type" value="Genomic_DNA"/>
</dbReference>
<sequence>MGQAEPQSQAVAGGLQVQTRLQTIRVAHKEHGSEQDEREVGYSPRAEEAPSRAPIEKKSYKERLITVETASMFLKRAWRNSTIVNEGSFG</sequence>
<name>A0A426XWF9_ENSVE</name>
<evidence type="ECO:0000313" key="3">
    <source>
        <dbReference type="Proteomes" id="UP000287651"/>
    </source>
</evidence>
<gene>
    <name evidence="2" type="ORF">B296_00041919</name>
</gene>
<accession>A0A426XWF9</accession>
<comment type="caution">
    <text evidence="2">The sequence shown here is derived from an EMBL/GenBank/DDBJ whole genome shotgun (WGS) entry which is preliminary data.</text>
</comment>
<dbReference type="AlphaFoldDB" id="A0A426XWF9"/>
<dbReference type="Proteomes" id="UP000287651">
    <property type="component" value="Unassembled WGS sequence"/>
</dbReference>
<evidence type="ECO:0000313" key="2">
    <source>
        <dbReference type="EMBL" id="RRT43641.1"/>
    </source>
</evidence>
<feature type="region of interest" description="Disordered" evidence="1">
    <location>
        <begin position="28"/>
        <end position="57"/>
    </location>
</feature>
<protein>
    <submittedName>
        <fullName evidence="2">Uncharacterized protein</fullName>
    </submittedName>
</protein>
<proteinExistence type="predicted"/>